<comment type="caution">
    <text evidence="1">The sequence shown here is derived from an EMBL/GenBank/DDBJ whole genome shotgun (WGS) entry which is preliminary data.</text>
</comment>
<evidence type="ECO:0000313" key="1">
    <source>
        <dbReference type="EMBL" id="EKC48786.1"/>
    </source>
</evidence>
<sequence length="155" mass="16728">MAVREITGGTESAVKFGGIDRSNGTPLGYWQELYGMDFTAFPALKTVKPFSYKVLADGITGYIIKNGEIVYTKADGIYISGVKTAVNLSAGEKQLVSLGAYILIMPDEVLVNTADTPASVQYTAKPSLSGTLFEYNQNQTRPTVSYISCCILMCL</sequence>
<dbReference type="EMBL" id="AJWY01012849">
    <property type="protein sequence ID" value="EKC48786.1"/>
    <property type="molecule type" value="Genomic_DNA"/>
</dbReference>
<dbReference type="AlphaFoldDB" id="K1SN92"/>
<gene>
    <name evidence="1" type="ORF">LEA_18716</name>
</gene>
<reference evidence="1" key="1">
    <citation type="journal article" date="2013" name="Environ. Microbiol.">
        <title>Microbiota from the distal guts of lean and obese adolescents exhibit partial functional redundancy besides clear differences in community structure.</title>
        <authorList>
            <person name="Ferrer M."/>
            <person name="Ruiz A."/>
            <person name="Lanza F."/>
            <person name="Haange S.B."/>
            <person name="Oberbach A."/>
            <person name="Till H."/>
            <person name="Bargiela R."/>
            <person name="Campoy C."/>
            <person name="Segura M.T."/>
            <person name="Richter M."/>
            <person name="von Bergen M."/>
            <person name="Seifert J."/>
            <person name="Suarez A."/>
        </authorList>
    </citation>
    <scope>NUCLEOTIDE SEQUENCE</scope>
</reference>
<feature type="non-terminal residue" evidence="1">
    <location>
        <position position="155"/>
    </location>
</feature>
<name>K1SN92_9ZZZZ</name>
<organism evidence="1">
    <name type="scientific">human gut metagenome</name>
    <dbReference type="NCBI Taxonomy" id="408170"/>
    <lineage>
        <taxon>unclassified sequences</taxon>
        <taxon>metagenomes</taxon>
        <taxon>organismal metagenomes</taxon>
    </lineage>
</organism>
<accession>K1SN92</accession>
<proteinExistence type="predicted"/>
<protein>
    <submittedName>
        <fullName evidence="1">Uncharacterized protein</fullName>
    </submittedName>
</protein>